<evidence type="ECO:0000313" key="3">
    <source>
        <dbReference type="Proteomes" id="UP000502498"/>
    </source>
</evidence>
<evidence type="ECO:0000256" key="1">
    <source>
        <dbReference type="SAM" id="Phobius"/>
    </source>
</evidence>
<dbReference type="RefSeq" id="WP_172988463.1">
    <property type="nucleotide sequence ID" value="NZ_CP054038.1"/>
</dbReference>
<proteinExistence type="predicted"/>
<protein>
    <submittedName>
        <fullName evidence="2">Uncharacterized protein</fullName>
    </submittedName>
</protein>
<feature type="transmembrane region" description="Helical" evidence="1">
    <location>
        <begin position="7"/>
        <end position="30"/>
    </location>
</feature>
<dbReference type="AlphaFoldDB" id="A0A7D4UA63"/>
<organism evidence="2 3">
    <name type="scientific">Microbacterium hominis</name>
    <dbReference type="NCBI Taxonomy" id="162426"/>
    <lineage>
        <taxon>Bacteria</taxon>
        <taxon>Bacillati</taxon>
        <taxon>Actinomycetota</taxon>
        <taxon>Actinomycetes</taxon>
        <taxon>Micrococcales</taxon>
        <taxon>Microbacteriaceae</taxon>
        <taxon>Microbacterium</taxon>
    </lineage>
</organism>
<dbReference type="EMBL" id="CP054038">
    <property type="protein sequence ID" value="QKJ18083.1"/>
    <property type="molecule type" value="Genomic_DNA"/>
</dbReference>
<keyword evidence="1" id="KW-1133">Transmembrane helix</keyword>
<sequence length="117" mass="12093">MTLVAVLAWISGILNIIGGILVLTGVIAVPGEESAAAGWVAIIFGTIVFLVSMGLFRGSSGARSLTALAFVLNIAAGAFVLLTHSLVNVSVIVSLFFAVIGLILLFTGRANEFFRAN</sequence>
<feature type="transmembrane region" description="Helical" evidence="1">
    <location>
        <begin position="89"/>
        <end position="107"/>
    </location>
</feature>
<evidence type="ECO:0000313" key="2">
    <source>
        <dbReference type="EMBL" id="QKJ18083.1"/>
    </source>
</evidence>
<gene>
    <name evidence="2" type="ORF">HQM25_00745</name>
</gene>
<reference evidence="2 3" key="1">
    <citation type="submission" date="2020-05" db="EMBL/GenBank/DDBJ databases">
        <title>Strain PA2F3 complete genome.</title>
        <authorList>
            <person name="Kim Y.-S."/>
            <person name="Kim S.-J."/>
            <person name="Jung H.-k."/>
            <person name="Kim S.-E."/>
            <person name="Kim K.-H."/>
        </authorList>
    </citation>
    <scope>NUCLEOTIDE SEQUENCE [LARGE SCALE GENOMIC DNA]</scope>
    <source>
        <strain evidence="2 3">PA2F3</strain>
    </source>
</reference>
<name>A0A7D4UA63_9MICO</name>
<feature type="transmembrane region" description="Helical" evidence="1">
    <location>
        <begin position="36"/>
        <end position="56"/>
    </location>
</feature>
<keyword evidence="1" id="KW-0812">Transmembrane</keyword>
<accession>A0A7D4UA63</accession>
<dbReference type="Proteomes" id="UP000502498">
    <property type="component" value="Chromosome"/>
</dbReference>
<keyword evidence="1" id="KW-0472">Membrane</keyword>
<feature type="transmembrane region" description="Helical" evidence="1">
    <location>
        <begin position="65"/>
        <end position="83"/>
    </location>
</feature>